<name>A0A1B6LSQ3_9HEMI</name>
<feature type="region of interest" description="Disordered" evidence="1">
    <location>
        <begin position="24"/>
        <end position="114"/>
    </location>
</feature>
<feature type="non-terminal residue" evidence="3">
    <location>
        <position position="1"/>
    </location>
</feature>
<dbReference type="EMBL" id="GEBQ01013328">
    <property type="protein sequence ID" value="JAT26649.1"/>
    <property type="molecule type" value="Transcribed_RNA"/>
</dbReference>
<evidence type="ECO:0000256" key="1">
    <source>
        <dbReference type="SAM" id="MobiDB-lite"/>
    </source>
</evidence>
<sequence length="114" mass="11783">SSKDSDSIMKLVFVCLWVILASSRARPQDGGSSDQNVSNVDTNSDGSNQDGADATNMNTNNDGSNQDGTDVAAGGSDSEGGNGEEVVAVLVEEEVPPQEFIESSFPVDQATDSP</sequence>
<proteinExistence type="predicted"/>
<feature type="compositionally biased region" description="Polar residues" evidence="1">
    <location>
        <begin position="30"/>
        <end position="68"/>
    </location>
</feature>
<keyword evidence="2" id="KW-0732">Signal</keyword>
<accession>A0A1B6LSQ3</accession>
<evidence type="ECO:0000313" key="3">
    <source>
        <dbReference type="EMBL" id="JAT26649.1"/>
    </source>
</evidence>
<evidence type="ECO:0000256" key="2">
    <source>
        <dbReference type="SAM" id="SignalP"/>
    </source>
</evidence>
<feature type="signal peptide" evidence="2">
    <location>
        <begin position="1"/>
        <end position="25"/>
    </location>
</feature>
<protein>
    <submittedName>
        <fullName evidence="3">Uncharacterized protein</fullName>
    </submittedName>
</protein>
<dbReference type="AlphaFoldDB" id="A0A1B6LSQ3"/>
<reference evidence="3" key="1">
    <citation type="submission" date="2015-11" db="EMBL/GenBank/DDBJ databases">
        <title>De novo transcriptome assembly of four potential Pierce s Disease insect vectors from Arizona vineyards.</title>
        <authorList>
            <person name="Tassone E.E."/>
        </authorList>
    </citation>
    <scope>NUCLEOTIDE SEQUENCE</scope>
</reference>
<feature type="chain" id="PRO_5008587689" evidence="2">
    <location>
        <begin position="26"/>
        <end position="114"/>
    </location>
</feature>
<organism evidence="3">
    <name type="scientific">Graphocephala atropunctata</name>
    <dbReference type="NCBI Taxonomy" id="36148"/>
    <lineage>
        <taxon>Eukaryota</taxon>
        <taxon>Metazoa</taxon>
        <taxon>Ecdysozoa</taxon>
        <taxon>Arthropoda</taxon>
        <taxon>Hexapoda</taxon>
        <taxon>Insecta</taxon>
        <taxon>Pterygota</taxon>
        <taxon>Neoptera</taxon>
        <taxon>Paraneoptera</taxon>
        <taxon>Hemiptera</taxon>
        <taxon>Auchenorrhyncha</taxon>
        <taxon>Membracoidea</taxon>
        <taxon>Cicadellidae</taxon>
        <taxon>Cicadellinae</taxon>
        <taxon>Cicadellini</taxon>
        <taxon>Graphocephala</taxon>
    </lineage>
</organism>
<gene>
    <name evidence="3" type="ORF">g.1881</name>
</gene>